<accession>A0AAV5A202</accession>
<dbReference type="GO" id="GO:0005775">
    <property type="term" value="C:vacuolar lumen"/>
    <property type="evidence" value="ECO:0007669"/>
    <property type="project" value="TreeGrafter"/>
</dbReference>
<gene>
    <name evidence="19" type="ORF">Clacol_002905</name>
</gene>
<keyword evidence="7" id="KW-0812">Transmembrane</keyword>
<comment type="subcellular location">
    <subcellularLocation>
        <location evidence="3">Endosome</location>
        <location evidence="3">Multivesicular body membrane</location>
        <topology evidence="3">Single-pass type II membrane protein</topology>
    </subcellularLocation>
    <subcellularLocation>
        <location evidence="2">Prevacuolar compartment membrane</location>
        <topology evidence="2">Single-pass type II membrane protein</topology>
    </subcellularLocation>
</comment>
<evidence type="ECO:0000256" key="5">
    <source>
        <dbReference type="ARBA" id="ARBA00011137"/>
    </source>
</evidence>
<evidence type="ECO:0000256" key="6">
    <source>
        <dbReference type="ARBA" id="ARBA00013279"/>
    </source>
</evidence>
<dbReference type="InterPro" id="IPR029058">
    <property type="entry name" value="AB_hydrolase_fold"/>
</dbReference>
<evidence type="ECO:0000256" key="16">
    <source>
        <dbReference type="ARBA" id="ARBA00023180"/>
    </source>
</evidence>
<feature type="chain" id="PRO_5043540019" description="triacylglycerol lipase" evidence="18">
    <location>
        <begin position="26"/>
        <end position="316"/>
    </location>
</feature>
<keyword evidence="12" id="KW-1133">Transmembrane helix</keyword>
<evidence type="ECO:0000256" key="15">
    <source>
        <dbReference type="ARBA" id="ARBA00023136"/>
    </source>
</evidence>
<comment type="similarity">
    <text evidence="4">Belongs to the AB hydrolase superfamily. Lipase family.</text>
</comment>
<dbReference type="GO" id="GO:0006660">
    <property type="term" value="P:phosphatidylserine catabolic process"/>
    <property type="evidence" value="ECO:0007669"/>
    <property type="project" value="TreeGrafter"/>
</dbReference>
<dbReference type="GO" id="GO:0034727">
    <property type="term" value="P:piecemeal microautophagy of the nucleus"/>
    <property type="evidence" value="ECO:0007669"/>
    <property type="project" value="TreeGrafter"/>
</dbReference>
<protein>
    <recommendedName>
        <fullName evidence="6">triacylglycerol lipase</fullName>
        <ecNumber evidence="6">3.1.1.3</ecNumber>
    </recommendedName>
    <alternativeName>
        <fullName evidence="17">Autophagy-related protein 15</fullName>
    </alternativeName>
</protein>
<keyword evidence="16" id="KW-0325">Glycoprotein</keyword>
<keyword evidence="9" id="KW-0378">Hydrolase</keyword>
<keyword evidence="14" id="KW-0443">Lipid metabolism</keyword>
<keyword evidence="10" id="KW-0442">Lipid degradation</keyword>
<dbReference type="GO" id="GO:0004806">
    <property type="term" value="F:triacylglycerol lipase activity"/>
    <property type="evidence" value="ECO:0007669"/>
    <property type="project" value="UniProtKB-EC"/>
</dbReference>
<evidence type="ECO:0000313" key="19">
    <source>
        <dbReference type="EMBL" id="GJJ08686.1"/>
    </source>
</evidence>
<comment type="subunit">
    <text evidence="5">Binds to both phosphatidylinositol (PI) and phosphatidylinositol 3,5-bisphosphate (PIP2).</text>
</comment>
<evidence type="ECO:0000256" key="14">
    <source>
        <dbReference type="ARBA" id="ARBA00023098"/>
    </source>
</evidence>
<dbReference type="GO" id="GO:0034496">
    <property type="term" value="P:multivesicular body membrane disassembly"/>
    <property type="evidence" value="ECO:0007669"/>
    <property type="project" value="TreeGrafter"/>
</dbReference>
<dbReference type="Proteomes" id="UP001050691">
    <property type="component" value="Unassembled WGS sequence"/>
</dbReference>
<comment type="catalytic activity">
    <reaction evidence="1">
        <text>a triacylglycerol + H2O = a diacylglycerol + a fatty acid + H(+)</text>
        <dbReference type="Rhea" id="RHEA:12044"/>
        <dbReference type="ChEBI" id="CHEBI:15377"/>
        <dbReference type="ChEBI" id="CHEBI:15378"/>
        <dbReference type="ChEBI" id="CHEBI:17855"/>
        <dbReference type="ChEBI" id="CHEBI:18035"/>
        <dbReference type="ChEBI" id="CHEBI:28868"/>
        <dbReference type="EC" id="3.1.1.3"/>
    </reaction>
</comment>
<evidence type="ECO:0000256" key="8">
    <source>
        <dbReference type="ARBA" id="ARBA00022753"/>
    </source>
</evidence>
<dbReference type="PANTHER" id="PTHR47175">
    <property type="entry name" value="LIPASE ATG15-RELATED"/>
    <property type="match status" value="1"/>
</dbReference>
<dbReference type="EMBL" id="BPWL01000003">
    <property type="protein sequence ID" value="GJJ08686.1"/>
    <property type="molecule type" value="Genomic_DNA"/>
</dbReference>
<evidence type="ECO:0000256" key="11">
    <source>
        <dbReference type="ARBA" id="ARBA00022968"/>
    </source>
</evidence>
<keyword evidence="20" id="KW-1185">Reference proteome</keyword>
<sequence>MELRLFNLIPLFIIAQSLLCTSVSAFSVLPGQVHFPLPQSEQDSIQEVSKLDHSDRKTISFRLDHVYATTSSSRVLFANVANSRAPAITSTRLPSYSIRTKKISTHKPTSLEAFNRARFSSYTRRDDSLGNDTMLWEEEEIIGPDVTDRETILLLAKMTNNAYNIDHEEDDWYDIGEEWNKASSLLGATFGNPVVAFEAPGERMAAQRLHLPSPPSSLHITHIYHTADPIPMGVCTGVLSSCALVGYALESRCHLGQSIVYDTVTKLNWSVNVAAHRIRTVVDSLLSEDWEEGKPLPDFSNEDDCIDCYSWEYVDP</sequence>
<evidence type="ECO:0000256" key="12">
    <source>
        <dbReference type="ARBA" id="ARBA00022989"/>
    </source>
</evidence>
<evidence type="ECO:0000256" key="4">
    <source>
        <dbReference type="ARBA" id="ARBA00010701"/>
    </source>
</evidence>
<keyword evidence="13" id="KW-0072">Autophagy</keyword>
<dbReference type="GO" id="GO:0004620">
    <property type="term" value="F:phospholipase activity"/>
    <property type="evidence" value="ECO:0007669"/>
    <property type="project" value="TreeGrafter"/>
</dbReference>
<keyword evidence="11" id="KW-0735">Signal-anchor</keyword>
<evidence type="ECO:0000256" key="7">
    <source>
        <dbReference type="ARBA" id="ARBA00022692"/>
    </source>
</evidence>
<keyword evidence="8" id="KW-0967">Endosome</keyword>
<evidence type="ECO:0000256" key="2">
    <source>
        <dbReference type="ARBA" id="ARBA00004270"/>
    </source>
</evidence>
<dbReference type="GO" id="GO:0032585">
    <property type="term" value="C:multivesicular body membrane"/>
    <property type="evidence" value="ECO:0007669"/>
    <property type="project" value="UniProtKB-SubCell"/>
</dbReference>
<dbReference type="InterPro" id="IPR050805">
    <property type="entry name" value="ATG15_Lipase"/>
</dbReference>
<feature type="signal peptide" evidence="18">
    <location>
        <begin position="1"/>
        <end position="25"/>
    </location>
</feature>
<organism evidence="19 20">
    <name type="scientific">Clathrus columnatus</name>
    <dbReference type="NCBI Taxonomy" id="1419009"/>
    <lineage>
        <taxon>Eukaryota</taxon>
        <taxon>Fungi</taxon>
        <taxon>Dikarya</taxon>
        <taxon>Basidiomycota</taxon>
        <taxon>Agaricomycotina</taxon>
        <taxon>Agaricomycetes</taxon>
        <taxon>Phallomycetidae</taxon>
        <taxon>Phallales</taxon>
        <taxon>Clathraceae</taxon>
        <taxon>Clathrus</taxon>
    </lineage>
</organism>
<evidence type="ECO:0000256" key="13">
    <source>
        <dbReference type="ARBA" id="ARBA00023006"/>
    </source>
</evidence>
<evidence type="ECO:0000256" key="3">
    <source>
        <dbReference type="ARBA" id="ARBA00004343"/>
    </source>
</evidence>
<dbReference type="GO" id="GO:0046461">
    <property type="term" value="P:neutral lipid catabolic process"/>
    <property type="evidence" value="ECO:0007669"/>
    <property type="project" value="TreeGrafter"/>
</dbReference>
<dbReference type="EC" id="3.1.1.3" evidence="6"/>
<evidence type="ECO:0000256" key="17">
    <source>
        <dbReference type="ARBA" id="ARBA00029828"/>
    </source>
</evidence>
<evidence type="ECO:0000256" key="1">
    <source>
        <dbReference type="ARBA" id="ARBA00001024"/>
    </source>
</evidence>
<dbReference type="PANTHER" id="PTHR47175:SF2">
    <property type="entry name" value="LIPASE ATG15-RELATED"/>
    <property type="match status" value="1"/>
</dbReference>
<name>A0AAV5A202_9AGAM</name>
<comment type="caution">
    <text evidence="19">The sequence shown here is derived from an EMBL/GenBank/DDBJ whole genome shotgun (WGS) entry which is preliminary data.</text>
</comment>
<reference evidence="19" key="1">
    <citation type="submission" date="2021-10" db="EMBL/GenBank/DDBJ databases">
        <title>De novo Genome Assembly of Clathrus columnatus (Basidiomycota, Fungi) Using Illumina and Nanopore Sequence Data.</title>
        <authorList>
            <person name="Ogiso-Tanaka E."/>
            <person name="Itagaki H."/>
            <person name="Hosoya T."/>
            <person name="Hosaka K."/>
        </authorList>
    </citation>
    <scope>NUCLEOTIDE SEQUENCE</scope>
    <source>
        <strain evidence="19">MO-923</strain>
    </source>
</reference>
<evidence type="ECO:0000256" key="9">
    <source>
        <dbReference type="ARBA" id="ARBA00022801"/>
    </source>
</evidence>
<keyword evidence="15" id="KW-0472">Membrane</keyword>
<evidence type="ECO:0000256" key="10">
    <source>
        <dbReference type="ARBA" id="ARBA00022963"/>
    </source>
</evidence>
<dbReference type="SUPFAM" id="SSF53474">
    <property type="entry name" value="alpha/beta-Hydrolases"/>
    <property type="match status" value="1"/>
</dbReference>
<evidence type="ECO:0000313" key="20">
    <source>
        <dbReference type="Proteomes" id="UP001050691"/>
    </source>
</evidence>
<dbReference type="AlphaFoldDB" id="A0AAV5A202"/>
<proteinExistence type="inferred from homology"/>
<evidence type="ECO:0000256" key="18">
    <source>
        <dbReference type="SAM" id="SignalP"/>
    </source>
</evidence>
<keyword evidence="18" id="KW-0732">Signal</keyword>